<dbReference type="OMA" id="MEISDRT"/>
<sequence length="370" mass="41456">MFHANTVLPQTMEISDRTAKERQRRDYNNLLIEKLKVLLRNPQDGDLTIEQVLKRAHKKVTQLERESSSDPIRAGIFQGLSKVESLVIFFIESLKLDTFNSNECIDFVKKMFAIEYAGYNGSRVVSEGSTSKTTTFVTDKEMDRKSVKNSKEQNRRDRHVEGYNALEEFIRKSNISPAAKGKLQKVVILEVIIKYIKNKSQVDVHESSERLLQKNVGIQIGHKKGINIALQVFQKNQLLVVHTFALGLYLNSLNLQLTSGLPVSPLPAPLPPLSNSSTLITPPITPPYVSQRQSSIVPMLQQFQSVFPMGLPTRLPLIPSTPTTINSFSQSPTGSSLTSSSSVFSEDSSNCSSQNSTVSDNPKRFFRPWC</sequence>
<protein>
    <recommendedName>
        <fullName evidence="2">BHLH domain-containing protein</fullName>
    </recommendedName>
</protein>
<dbReference type="InterPro" id="IPR011598">
    <property type="entry name" value="bHLH_dom"/>
</dbReference>
<evidence type="ECO:0000259" key="2">
    <source>
        <dbReference type="PROSITE" id="PS50888"/>
    </source>
</evidence>
<dbReference type="Pfam" id="PF00010">
    <property type="entry name" value="HLH"/>
    <property type="match status" value="1"/>
</dbReference>
<dbReference type="Proteomes" id="UP000008281">
    <property type="component" value="Unassembled WGS sequence"/>
</dbReference>
<dbReference type="eggNOG" id="ENOG502TK5Y">
    <property type="taxonomic scope" value="Eukaryota"/>
</dbReference>
<dbReference type="CTD" id="9798379"/>
<dbReference type="InterPro" id="IPR036638">
    <property type="entry name" value="HLH_DNA-bd_sf"/>
</dbReference>
<dbReference type="PROSITE" id="PS50888">
    <property type="entry name" value="BHLH"/>
    <property type="match status" value="1"/>
</dbReference>
<reference evidence="3" key="1">
    <citation type="submission" date="2007-07" db="EMBL/GenBank/DDBJ databases">
        <title>PCAP assembly of the Caenorhabditis remanei genome.</title>
        <authorList>
            <consortium name="The Caenorhabditis remanei Sequencing Consortium"/>
            <person name="Wilson R.K."/>
        </authorList>
    </citation>
    <scope>NUCLEOTIDE SEQUENCE [LARGE SCALE GENOMIC DNA]</scope>
    <source>
        <strain evidence="3">PB4641</strain>
    </source>
</reference>
<dbReference type="EMBL" id="DS268455">
    <property type="protein sequence ID" value="EFP04534.1"/>
    <property type="molecule type" value="Genomic_DNA"/>
</dbReference>
<dbReference type="GeneID" id="9798379"/>
<proteinExistence type="predicted"/>
<dbReference type="Gene3D" id="4.10.280.10">
    <property type="entry name" value="Helix-loop-helix DNA-binding domain"/>
    <property type="match status" value="1"/>
</dbReference>
<dbReference type="RefSeq" id="XP_003102878.2">
    <property type="nucleotide sequence ID" value="XM_003102830.2"/>
</dbReference>
<dbReference type="OrthoDB" id="5880377at2759"/>
<dbReference type="SMART" id="SM00353">
    <property type="entry name" value="HLH"/>
    <property type="match status" value="2"/>
</dbReference>
<feature type="region of interest" description="Disordered" evidence="1">
    <location>
        <begin position="339"/>
        <end position="361"/>
    </location>
</feature>
<evidence type="ECO:0000313" key="3">
    <source>
        <dbReference type="EMBL" id="EFP04534.1"/>
    </source>
</evidence>
<accession>E3MLQ9</accession>
<evidence type="ECO:0000256" key="1">
    <source>
        <dbReference type="SAM" id="MobiDB-lite"/>
    </source>
</evidence>
<evidence type="ECO:0000313" key="4">
    <source>
        <dbReference type="Proteomes" id="UP000008281"/>
    </source>
</evidence>
<dbReference type="KEGG" id="crq:GCK72_022916"/>
<dbReference type="SUPFAM" id="SSF47459">
    <property type="entry name" value="HLH, helix-loop-helix DNA-binding domain"/>
    <property type="match status" value="1"/>
</dbReference>
<dbReference type="HOGENOM" id="CLU_748513_0_0_1"/>
<dbReference type="InParanoid" id="E3MLQ9"/>
<name>E3MLQ9_CAERE</name>
<gene>
    <name evidence="3" type="ORF">CRE_31299</name>
</gene>
<feature type="compositionally biased region" description="Low complexity" evidence="1">
    <location>
        <begin position="339"/>
        <end position="359"/>
    </location>
</feature>
<feature type="domain" description="BHLH" evidence="2">
    <location>
        <begin position="143"/>
        <end position="199"/>
    </location>
</feature>
<dbReference type="GO" id="GO:0046983">
    <property type="term" value="F:protein dimerization activity"/>
    <property type="evidence" value="ECO:0007669"/>
    <property type="project" value="InterPro"/>
</dbReference>
<keyword evidence="4" id="KW-1185">Reference proteome</keyword>
<dbReference type="AlphaFoldDB" id="E3MLQ9"/>
<organism evidence="4">
    <name type="scientific">Caenorhabditis remanei</name>
    <name type="common">Caenorhabditis vulgaris</name>
    <dbReference type="NCBI Taxonomy" id="31234"/>
    <lineage>
        <taxon>Eukaryota</taxon>
        <taxon>Metazoa</taxon>
        <taxon>Ecdysozoa</taxon>
        <taxon>Nematoda</taxon>
        <taxon>Chromadorea</taxon>
        <taxon>Rhabditida</taxon>
        <taxon>Rhabditina</taxon>
        <taxon>Rhabditomorpha</taxon>
        <taxon>Rhabditoidea</taxon>
        <taxon>Rhabditidae</taxon>
        <taxon>Peloderinae</taxon>
        <taxon>Caenorhabditis</taxon>
    </lineage>
</organism>